<sequence length="332" mass="37637">MASSGRSTPCQGFSEAEQHQAVQNEGRLVASLDALHVDENLSHEEIPVGRSGNQEENSSLRAEVSTDTQRTYSVMPDLSRGLDIFDGKGGYQEAENWLEDVKATARRQFWCDSILLEMARQHLKGSALKWYRYHQTEIRSWKDFEEKFKRNYSNQRTLAERFRAMSARIQQAGEPVEDYFYDKMRMCKSLKLSFKESKQLIIGGLKSKDAANTLLPDVKVNGKEIRAYFDLGSQICALREDYVSKLKLNCDWSDEKEIAGYGGAITKTLGSTCALLNVDGVEANVKIHIVPFEIQTIPLLVGHPYTEQPHVRLVKTADRGAVNYFKSVYKCC</sequence>
<feature type="region of interest" description="Disordered" evidence="1">
    <location>
        <begin position="42"/>
        <end position="67"/>
    </location>
</feature>
<dbReference type="CDD" id="cd00303">
    <property type="entry name" value="retropepsin_like"/>
    <property type="match status" value="1"/>
</dbReference>
<dbReference type="Pfam" id="PF03732">
    <property type="entry name" value="Retrotrans_gag"/>
    <property type="match status" value="1"/>
</dbReference>
<protein>
    <recommendedName>
        <fullName evidence="2">Retrotransposon gag domain-containing protein</fullName>
    </recommendedName>
</protein>
<name>A0AAV8VJW0_9CUCU</name>
<dbReference type="InterPro" id="IPR005162">
    <property type="entry name" value="Retrotrans_gag_dom"/>
</dbReference>
<feature type="compositionally biased region" description="Polar residues" evidence="1">
    <location>
        <begin position="1"/>
        <end position="11"/>
    </location>
</feature>
<evidence type="ECO:0000259" key="2">
    <source>
        <dbReference type="Pfam" id="PF03732"/>
    </source>
</evidence>
<dbReference type="SUPFAM" id="SSF50630">
    <property type="entry name" value="Acid proteases"/>
    <property type="match status" value="1"/>
</dbReference>
<dbReference type="EMBL" id="JANEYG010000072">
    <property type="protein sequence ID" value="KAJ8914442.1"/>
    <property type="molecule type" value="Genomic_DNA"/>
</dbReference>
<keyword evidence="4" id="KW-1185">Reference proteome</keyword>
<dbReference type="AlphaFoldDB" id="A0AAV8VJW0"/>
<comment type="caution">
    <text evidence="3">The sequence shown here is derived from an EMBL/GenBank/DDBJ whole genome shotgun (WGS) entry which is preliminary data.</text>
</comment>
<evidence type="ECO:0000313" key="4">
    <source>
        <dbReference type="Proteomes" id="UP001159042"/>
    </source>
</evidence>
<organism evidence="3 4">
    <name type="scientific">Exocentrus adspersus</name>
    <dbReference type="NCBI Taxonomy" id="1586481"/>
    <lineage>
        <taxon>Eukaryota</taxon>
        <taxon>Metazoa</taxon>
        <taxon>Ecdysozoa</taxon>
        <taxon>Arthropoda</taxon>
        <taxon>Hexapoda</taxon>
        <taxon>Insecta</taxon>
        <taxon>Pterygota</taxon>
        <taxon>Neoptera</taxon>
        <taxon>Endopterygota</taxon>
        <taxon>Coleoptera</taxon>
        <taxon>Polyphaga</taxon>
        <taxon>Cucujiformia</taxon>
        <taxon>Chrysomeloidea</taxon>
        <taxon>Cerambycidae</taxon>
        <taxon>Lamiinae</taxon>
        <taxon>Acanthocinini</taxon>
        <taxon>Exocentrus</taxon>
    </lineage>
</organism>
<reference evidence="3 4" key="1">
    <citation type="journal article" date="2023" name="Insect Mol. Biol.">
        <title>Genome sequencing provides insights into the evolution of gene families encoding plant cell wall-degrading enzymes in longhorned beetles.</title>
        <authorList>
            <person name="Shin N.R."/>
            <person name="Okamura Y."/>
            <person name="Kirsch R."/>
            <person name="Pauchet Y."/>
        </authorList>
    </citation>
    <scope>NUCLEOTIDE SEQUENCE [LARGE SCALE GENOMIC DNA]</scope>
    <source>
        <strain evidence="3">EAD_L_NR</strain>
    </source>
</reference>
<gene>
    <name evidence="3" type="ORF">NQ315_017538</name>
</gene>
<dbReference type="Proteomes" id="UP001159042">
    <property type="component" value="Unassembled WGS sequence"/>
</dbReference>
<dbReference type="InterPro" id="IPR021109">
    <property type="entry name" value="Peptidase_aspartic_dom_sf"/>
</dbReference>
<dbReference type="Gene3D" id="2.40.70.10">
    <property type="entry name" value="Acid Proteases"/>
    <property type="match status" value="1"/>
</dbReference>
<accession>A0AAV8VJW0</accession>
<proteinExistence type="predicted"/>
<feature type="domain" description="Retrotransposon gag" evidence="2">
    <location>
        <begin position="118"/>
        <end position="190"/>
    </location>
</feature>
<feature type="region of interest" description="Disordered" evidence="1">
    <location>
        <begin position="1"/>
        <end position="22"/>
    </location>
</feature>
<evidence type="ECO:0000256" key="1">
    <source>
        <dbReference type="SAM" id="MobiDB-lite"/>
    </source>
</evidence>
<feature type="compositionally biased region" description="Polar residues" evidence="1">
    <location>
        <begin position="51"/>
        <end position="67"/>
    </location>
</feature>
<evidence type="ECO:0000313" key="3">
    <source>
        <dbReference type="EMBL" id="KAJ8914442.1"/>
    </source>
</evidence>